<dbReference type="InterPro" id="IPR001611">
    <property type="entry name" value="Leu-rich_rpt"/>
</dbReference>
<dbReference type="VEuPathDB" id="TrichDB:TRFO_13467"/>
<organism evidence="2 3">
    <name type="scientific">Tritrichomonas foetus</name>
    <dbReference type="NCBI Taxonomy" id="1144522"/>
    <lineage>
        <taxon>Eukaryota</taxon>
        <taxon>Metamonada</taxon>
        <taxon>Parabasalia</taxon>
        <taxon>Tritrichomonadida</taxon>
        <taxon>Tritrichomonadidae</taxon>
        <taxon>Tritrichomonas</taxon>
    </lineage>
</organism>
<evidence type="ECO:0000313" key="2">
    <source>
        <dbReference type="EMBL" id="OHT16137.1"/>
    </source>
</evidence>
<keyword evidence="3" id="KW-1185">Reference proteome</keyword>
<protein>
    <recommendedName>
        <fullName evidence="4">Leucine Rich Repeat family protein</fullName>
    </recommendedName>
</protein>
<dbReference type="Gene3D" id="3.80.10.10">
    <property type="entry name" value="Ribonuclease Inhibitor"/>
    <property type="match status" value="1"/>
</dbReference>
<dbReference type="PROSITE" id="PS51450">
    <property type="entry name" value="LRR"/>
    <property type="match status" value="1"/>
</dbReference>
<dbReference type="GeneID" id="94831972"/>
<accession>A0A1J4KY11</accession>
<dbReference type="Proteomes" id="UP000179807">
    <property type="component" value="Unassembled WGS sequence"/>
</dbReference>
<proteinExistence type="predicted"/>
<evidence type="ECO:0008006" key="4">
    <source>
        <dbReference type="Google" id="ProtNLM"/>
    </source>
</evidence>
<dbReference type="RefSeq" id="XP_068369273.1">
    <property type="nucleotide sequence ID" value="XM_068497268.1"/>
</dbReference>
<reference evidence="2" key="1">
    <citation type="submission" date="2016-10" db="EMBL/GenBank/DDBJ databases">
        <authorList>
            <person name="Benchimol M."/>
            <person name="Almeida L.G."/>
            <person name="Vasconcelos A.T."/>
            <person name="Perreira-Neves A."/>
            <person name="Rosa I.A."/>
            <person name="Tasca T."/>
            <person name="Bogo M.R."/>
            <person name="de Souza W."/>
        </authorList>
    </citation>
    <scope>NUCLEOTIDE SEQUENCE [LARGE SCALE GENOMIC DNA]</scope>
    <source>
        <strain evidence="2">K</strain>
    </source>
</reference>
<dbReference type="OrthoDB" id="10563335at2759"/>
<dbReference type="InterPro" id="IPR032675">
    <property type="entry name" value="LRR_dom_sf"/>
</dbReference>
<evidence type="ECO:0000256" key="1">
    <source>
        <dbReference type="SAM" id="MobiDB-lite"/>
    </source>
</evidence>
<gene>
    <name evidence="2" type="ORF">TRFO_13467</name>
</gene>
<name>A0A1J4KY11_9EUKA</name>
<sequence length="291" mass="33254">MKRERLTPSKSGPRYAISAPNKPHWLQKCELGFLKTGRLNLSSVSIPDLSLVKSRSTLKELNISRCKLESLEGLAYQPNIAVLNADHSHISSFKNFASVSHATIYSLKNTPLAQDPNYLIGLLLMAEDDKIIVNGKHLSSMWYRKADTYPSFTRDLLNNGWSLEYPCPKSEILREICREFNVTYIEDDDPASDTEQFGDNQNEEEEESGNFLDKIDRLMNKHNEMISQASRDFELLDMSDVRFAEEIINMLETQKHYVFQNDGDLELQVVTAVRALCMHRAQTRESKQASS</sequence>
<feature type="region of interest" description="Disordered" evidence="1">
    <location>
        <begin position="188"/>
        <end position="209"/>
    </location>
</feature>
<dbReference type="EMBL" id="MLAK01000145">
    <property type="protein sequence ID" value="OHT16137.1"/>
    <property type="molecule type" value="Genomic_DNA"/>
</dbReference>
<evidence type="ECO:0000313" key="3">
    <source>
        <dbReference type="Proteomes" id="UP000179807"/>
    </source>
</evidence>
<comment type="caution">
    <text evidence="2">The sequence shown here is derived from an EMBL/GenBank/DDBJ whole genome shotgun (WGS) entry which is preliminary data.</text>
</comment>
<dbReference type="AlphaFoldDB" id="A0A1J4KY11"/>
<dbReference type="SUPFAM" id="SSF52058">
    <property type="entry name" value="L domain-like"/>
    <property type="match status" value="1"/>
</dbReference>